<dbReference type="Pfam" id="PF06527">
    <property type="entry name" value="TniQ"/>
    <property type="match status" value="1"/>
</dbReference>
<dbReference type="AlphaFoldDB" id="A0A091B1R7"/>
<organism evidence="3 4">
    <name type="scientific">Arenimonas malthae CC-JY-1</name>
    <dbReference type="NCBI Taxonomy" id="1384054"/>
    <lineage>
        <taxon>Bacteria</taxon>
        <taxon>Pseudomonadati</taxon>
        <taxon>Pseudomonadota</taxon>
        <taxon>Gammaproteobacteria</taxon>
        <taxon>Lysobacterales</taxon>
        <taxon>Lysobacteraceae</taxon>
        <taxon>Arenimonas</taxon>
    </lineage>
</organism>
<evidence type="ECO:0000313" key="4">
    <source>
        <dbReference type="Proteomes" id="UP000029392"/>
    </source>
</evidence>
<name>A0A091B1R7_9GAMM</name>
<keyword evidence="4" id="KW-1185">Reference proteome</keyword>
<protein>
    <recommendedName>
        <fullName evidence="2">TniQ domain-containing protein</fullName>
    </recommendedName>
</protein>
<dbReference type="EMBL" id="AVCH01000182">
    <property type="protein sequence ID" value="KFN45477.1"/>
    <property type="molecule type" value="Genomic_DNA"/>
</dbReference>
<evidence type="ECO:0000259" key="2">
    <source>
        <dbReference type="Pfam" id="PF06527"/>
    </source>
</evidence>
<dbReference type="Proteomes" id="UP000029392">
    <property type="component" value="Unassembled WGS sequence"/>
</dbReference>
<feature type="domain" description="TniQ" evidence="2">
    <location>
        <begin position="6"/>
        <end position="130"/>
    </location>
</feature>
<dbReference type="RefSeq" id="WP_043804280.1">
    <property type="nucleotide sequence ID" value="NZ_AVCH01000182.1"/>
</dbReference>
<dbReference type="InterPro" id="IPR009492">
    <property type="entry name" value="TniQ"/>
</dbReference>
<dbReference type="PATRIC" id="fig|1384054.3.peg.2131"/>
<dbReference type="STRING" id="1384054.N790_02385"/>
<reference evidence="3 4" key="1">
    <citation type="submission" date="2013-09" db="EMBL/GenBank/DDBJ databases">
        <title>Genome sequencing of Arenimonas malthae.</title>
        <authorList>
            <person name="Chen F."/>
            <person name="Wang G."/>
        </authorList>
    </citation>
    <scope>NUCLEOTIDE SEQUENCE [LARGE SCALE GENOMIC DNA]</scope>
    <source>
        <strain evidence="3 4">CC-JY-1</strain>
    </source>
</reference>
<evidence type="ECO:0000256" key="1">
    <source>
        <dbReference type="SAM" id="MobiDB-lite"/>
    </source>
</evidence>
<feature type="region of interest" description="Disordered" evidence="1">
    <location>
        <begin position="614"/>
        <end position="635"/>
    </location>
</feature>
<dbReference type="eggNOG" id="ENOG5032W7G">
    <property type="taxonomic scope" value="Bacteria"/>
</dbReference>
<sequence>MRLVVTARPAPTESLMGFALRLTELNGYPSTAYVLAAMGKEWYRPKVGRLDAAGLATLAGVGQGDIDRLTHLPAERPRAYVRVYGSDLPGYEVNLRHPKVCPACLAEGRPCEAFWDLAQAAVCPVHQVQLVSECPGCHKRLLWARSKVRQCKCGFDLATAPVAPATPALAELMAVIRSQVYQDDALAPPPSTMGHLAHLDLRRLCKLIWVMSGVVHQAGGGQRAPKARCHYRDHLEVVASALTRWPVGFRDFLSATYDDVLQNAEELPRFPALFSWLLVRLIKNDEGARSGFAFLEREVYRFGAQHWTRGSMARDEDSQRLLPESVRWGTMAEAREAIGLHQLTLKKRIASGEIKSRRIKKNSTRAIVVDLDAIRSLKLTQYPAVSIRDAAPRIGVSIDTLKELRAGGVFNEEYRPAFPGSLTHEDVEAFAERVRGLGTNKRAVNDLGVTTLDAAFSTWTASPTEKSALLARLLADPAMVLGRKRGRGAGRLQVSEAVVAAYFRHARGGAAVCISVAQTAERLGCAAAVVTWLKRGGHLETRRQHGRDMPCLASVIAFDKCYEALARTAKRLGTTAKSAYARLNFEAFDHVTVKTTQHSTVFVHRRHEAAIRAALDGGTDQSRPAHRRQPITNRP</sequence>
<proteinExistence type="predicted"/>
<comment type="caution">
    <text evidence="3">The sequence shown here is derived from an EMBL/GenBank/DDBJ whole genome shotgun (WGS) entry which is preliminary data.</text>
</comment>
<gene>
    <name evidence="3" type="ORF">N790_02385</name>
</gene>
<evidence type="ECO:0000313" key="3">
    <source>
        <dbReference type="EMBL" id="KFN45477.1"/>
    </source>
</evidence>
<accession>A0A091B1R7</accession>
<dbReference type="OrthoDB" id="6058005at2"/>